<evidence type="ECO:0000313" key="4">
    <source>
        <dbReference type="Proteomes" id="UP001295684"/>
    </source>
</evidence>
<dbReference type="AlphaFoldDB" id="A0AAD1XSN7"/>
<keyword evidence="4" id="KW-1185">Reference proteome</keyword>
<comment type="caution">
    <text evidence="3">The sequence shown here is derived from an EMBL/GenBank/DDBJ whole genome shotgun (WGS) entry which is preliminary data.</text>
</comment>
<feature type="compositionally biased region" description="Polar residues" evidence="1">
    <location>
        <begin position="262"/>
        <end position="271"/>
    </location>
</feature>
<accession>A0AAD1XSN7</accession>
<evidence type="ECO:0000313" key="3">
    <source>
        <dbReference type="EMBL" id="CAI2378119.1"/>
    </source>
</evidence>
<keyword evidence="2" id="KW-0812">Transmembrane</keyword>
<feature type="region of interest" description="Disordered" evidence="1">
    <location>
        <begin position="224"/>
        <end position="271"/>
    </location>
</feature>
<reference evidence="3" key="1">
    <citation type="submission" date="2023-07" db="EMBL/GenBank/DDBJ databases">
        <authorList>
            <consortium name="AG Swart"/>
            <person name="Singh M."/>
            <person name="Singh A."/>
            <person name="Seah K."/>
            <person name="Emmerich C."/>
        </authorList>
    </citation>
    <scope>NUCLEOTIDE SEQUENCE</scope>
    <source>
        <strain evidence="3">DP1</strain>
    </source>
</reference>
<feature type="transmembrane region" description="Helical" evidence="2">
    <location>
        <begin position="47"/>
        <end position="70"/>
    </location>
</feature>
<gene>
    <name evidence="3" type="ORF">ECRASSUSDP1_LOCUS19514</name>
</gene>
<proteinExistence type="predicted"/>
<organism evidence="3 4">
    <name type="scientific">Euplotes crassus</name>
    <dbReference type="NCBI Taxonomy" id="5936"/>
    <lineage>
        <taxon>Eukaryota</taxon>
        <taxon>Sar</taxon>
        <taxon>Alveolata</taxon>
        <taxon>Ciliophora</taxon>
        <taxon>Intramacronucleata</taxon>
        <taxon>Spirotrichea</taxon>
        <taxon>Hypotrichia</taxon>
        <taxon>Euplotida</taxon>
        <taxon>Euplotidae</taxon>
        <taxon>Moneuplotes</taxon>
    </lineage>
</organism>
<feature type="transmembrane region" description="Helical" evidence="2">
    <location>
        <begin position="21"/>
        <end position="41"/>
    </location>
</feature>
<dbReference type="EMBL" id="CAMPGE010019810">
    <property type="protein sequence ID" value="CAI2378119.1"/>
    <property type="molecule type" value="Genomic_DNA"/>
</dbReference>
<evidence type="ECO:0000256" key="2">
    <source>
        <dbReference type="SAM" id="Phobius"/>
    </source>
</evidence>
<evidence type="ECO:0000256" key="1">
    <source>
        <dbReference type="SAM" id="MobiDB-lite"/>
    </source>
</evidence>
<name>A0AAD1XSN7_EUPCR</name>
<feature type="compositionally biased region" description="Polar residues" evidence="1">
    <location>
        <begin position="226"/>
        <end position="252"/>
    </location>
</feature>
<feature type="transmembrane region" description="Helical" evidence="2">
    <location>
        <begin position="77"/>
        <end position="98"/>
    </location>
</feature>
<keyword evidence="2" id="KW-0472">Membrane</keyword>
<keyword evidence="2" id="KW-1133">Transmembrane helix</keyword>
<sequence length="271" mass="29460">MQRISRSQHPIAKKWQCFGCCMLISMILYFLNFMLTSTFAFGEGGALGIVCFIIDIGFIFVAFSTYGVFLGQKGGKLIAGLVIGAVGFSNILVLMVLIVNSRNNDCEDSFDCPLYGSFPVIIIILFYLAALMFPGLYFTAMVLSHVPSWDPNKVLEEGGDGNAAVVVEQNAPIQIMDPNAGQNNNPYINHNPSNPQPQMFAPQVIIMEPMPMPMPMDPNAGIQMGMQPTYNNQNAYQPNSQAPQNTSSQAMYTPSGPAATGIDNTETGHPV</sequence>
<dbReference type="Proteomes" id="UP001295684">
    <property type="component" value="Unassembled WGS sequence"/>
</dbReference>
<protein>
    <submittedName>
        <fullName evidence="3">Uncharacterized protein</fullName>
    </submittedName>
</protein>
<feature type="transmembrane region" description="Helical" evidence="2">
    <location>
        <begin position="118"/>
        <end position="143"/>
    </location>
</feature>